<dbReference type="InterPro" id="IPR037045">
    <property type="entry name" value="S8pro/Inhibitor_I9_sf"/>
</dbReference>
<dbReference type="EMBL" id="BAABFU010000001">
    <property type="protein sequence ID" value="GAA4344655.1"/>
    <property type="molecule type" value="Genomic_DNA"/>
</dbReference>
<dbReference type="InterPro" id="IPR022398">
    <property type="entry name" value="Peptidase_S8_His-AS"/>
</dbReference>
<dbReference type="PROSITE" id="PS00136">
    <property type="entry name" value="SUBTILASE_ASP"/>
    <property type="match status" value="1"/>
</dbReference>
<feature type="domain" description="Peptidase S8/S53" evidence="8">
    <location>
        <begin position="156"/>
        <end position="377"/>
    </location>
</feature>
<feature type="domain" description="Peptidase C-terminal archaeal/bacterial" evidence="9">
    <location>
        <begin position="537"/>
        <end position="602"/>
    </location>
</feature>
<dbReference type="PROSITE" id="PS00138">
    <property type="entry name" value="SUBTILASE_SER"/>
    <property type="match status" value="1"/>
</dbReference>
<dbReference type="PRINTS" id="PR00723">
    <property type="entry name" value="SUBTILISIN"/>
</dbReference>
<evidence type="ECO:0000256" key="4">
    <source>
        <dbReference type="ARBA" id="ARBA00022825"/>
    </source>
</evidence>
<evidence type="ECO:0000256" key="7">
    <source>
        <dbReference type="SAM" id="SignalP"/>
    </source>
</evidence>
<dbReference type="PANTHER" id="PTHR43806">
    <property type="entry name" value="PEPTIDASE S8"/>
    <property type="match status" value="1"/>
</dbReference>
<keyword evidence="7" id="KW-0732">Signal</keyword>
<dbReference type="Pfam" id="PF00082">
    <property type="entry name" value="Peptidase_S8"/>
    <property type="match status" value="1"/>
</dbReference>
<dbReference type="InterPro" id="IPR050131">
    <property type="entry name" value="Peptidase_S8_subtilisin-like"/>
</dbReference>
<proteinExistence type="inferred from homology"/>
<dbReference type="InterPro" id="IPR023827">
    <property type="entry name" value="Peptidase_S8_Asp-AS"/>
</dbReference>
<dbReference type="PROSITE" id="PS00137">
    <property type="entry name" value="SUBTILASE_HIS"/>
    <property type="match status" value="1"/>
</dbReference>
<dbReference type="RefSeq" id="WP_223577232.1">
    <property type="nucleotide sequence ID" value="NZ_BAABFU010000001.1"/>
</dbReference>
<dbReference type="InterPro" id="IPR015500">
    <property type="entry name" value="Peptidase_S8_subtilisin-rel"/>
</dbReference>
<dbReference type="Pfam" id="PF05922">
    <property type="entry name" value="Inhibitor_I9"/>
    <property type="match status" value="1"/>
</dbReference>
<feature type="active site" description="Charge relay system" evidence="5">
    <location>
        <position position="158"/>
    </location>
</feature>
<dbReference type="CDD" id="cd04077">
    <property type="entry name" value="Peptidases_S8_PCSK9_ProteinaseK_like"/>
    <property type="match status" value="1"/>
</dbReference>
<feature type="domain" description="Inhibitor I9" evidence="10">
    <location>
        <begin position="37"/>
        <end position="118"/>
    </location>
</feature>
<name>A0ABP8HUF0_9GAMM</name>
<evidence type="ECO:0000256" key="1">
    <source>
        <dbReference type="ARBA" id="ARBA00011073"/>
    </source>
</evidence>
<comment type="similarity">
    <text evidence="1 5 6">Belongs to the peptidase S8 family.</text>
</comment>
<keyword evidence="12" id="KW-1185">Reference proteome</keyword>
<dbReference type="InterPro" id="IPR023828">
    <property type="entry name" value="Peptidase_S8_Ser-AS"/>
</dbReference>
<sequence length="617" mass="64180">MKLTKVVTGVLLATGAIGVQAGEFKTAQVPSNAIKGQYIVVLKDNVVQENEGLFASQANLKAVQMVNDQLSNKYQARVTRTYKSVLKGGVYQMSEEQAQKLAQDPSVEIVEEDQIMSINATQNNATWGLDRTDQRDLPLSGTYTYNTNASNVNAYIIDTGILNSHSDFGGRSFSGIDTVDNDGDATDCNGHGTHVAGTVGGSTWGIAKGVTLYGVRVLGCNGSGSNSGVIAGMDWVADNHVKPAVANMSLGGGASSTTDAAVQRLTDAGVTTVVAAGNDNSNACNYSPARAASAITVGSTTSSDSRSSFSNYGNCLDIYAPGSSITSAWSNGGTNTISGTSMASPHVAGVAALYLAENPNATVSQVTQAITNAATPGKVSDAKSGSPNLLLYSFFDGSTPPPPPPPGGGELENGVAETISGAQGSETDFTFEVPAGATSVDFQMSGGSGDADLYVKFGSAPTTSSYDCRPYRNGNNETCNFTAQAGTYYVMVRGYSSYSNASLVANHDGGSTPPPPPSGGSETIENISASSGQWKHYYLDVPAGMSSLTATITGGSGDADLYVRRGSQPTTSAYDCRPYRWGNEETCNISNPAEDRYYISLRAYQTFSGVTLNVVWE</sequence>
<gene>
    <name evidence="11" type="ORF">GCM10023150_04370</name>
</gene>
<comment type="caution">
    <text evidence="11">The sequence shown here is derived from an EMBL/GenBank/DDBJ whole genome shotgun (WGS) entry which is preliminary data.</text>
</comment>
<dbReference type="Pfam" id="PF04151">
    <property type="entry name" value="PPC"/>
    <property type="match status" value="2"/>
</dbReference>
<keyword evidence="2 5" id="KW-0645">Protease</keyword>
<accession>A0ABP8HUF0</accession>
<dbReference type="InterPro" id="IPR000209">
    <property type="entry name" value="Peptidase_S8/S53_dom"/>
</dbReference>
<organism evidence="11 12">
    <name type="scientific">Kangiella taiwanensis</name>
    <dbReference type="NCBI Taxonomy" id="1079179"/>
    <lineage>
        <taxon>Bacteria</taxon>
        <taxon>Pseudomonadati</taxon>
        <taxon>Pseudomonadota</taxon>
        <taxon>Gammaproteobacteria</taxon>
        <taxon>Kangiellales</taxon>
        <taxon>Kangiellaceae</taxon>
        <taxon>Kangiella</taxon>
    </lineage>
</organism>
<evidence type="ECO:0000256" key="3">
    <source>
        <dbReference type="ARBA" id="ARBA00022801"/>
    </source>
</evidence>
<feature type="chain" id="PRO_5047517314" evidence="7">
    <location>
        <begin position="22"/>
        <end position="617"/>
    </location>
</feature>
<feature type="active site" description="Charge relay system" evidence="5">
    <location>
        <position position="191"/>
    </location>
</feature>
<dbReference type="InterPro" id="IPR007280">
    <property type="entry name" value="Peptidase_C_arc/bac"/>
</dbReference>
<evidence type="ECO:0000256" key="2">
    <source>
        <dbReference type="ARBA" id="ARBA00022670"/>
    </source>
</evidence>
<dbReference type="InterPro" id="IPR034193">
    <property type="entry name" value="PCSK9_ProteinaseK-like"/>
</dbReference>
<evidence type="ECO:0000259" key="10">
    <source>
        <dbReference type="Pfam" id="PF05922"/>
    </source>
</evidence>
<keyword evidence="3 5" id="KW-0378">Hydrolase</keyword>
<evidence type="ECO:0000259" key="9">
    <source>
        <dbReference type="Pfam" id="PF04151"/>
    </source>
</evidence>
<reference evidence="12" key="1">
    <citation type="journal article" date="2019" name="Int. J. Syst. Evol. Microbiol.">
        <title>The Global Catalogue of Microorganisms (GCM) 10K type strain sequencing project: providing services to taxonomists for standard genome sequencing and annotation.</title>
        <authorList>
            <consortium name="The Broad Institute Genomics Platform"/>
            <consortium name="The Broad Institute Genome Sequencing Center for Infectious Disease"/>
            <person name="Wu L."/>
            <person name="Ma J."/>
        </authorList>
    </citation>
    <scope>NUCLEOTIDE SEQUENCE [LARGE SCALE GENOMIC DNA]</scope>
    <source>
        <strain evidence="12">JCM 17727</strain>
    </source>
</reference>
<dbReference type="PROSITE" id="PS51892">
    <property type="entry name" value="SUBTILASE"/>
    <property type="match status" value="1"/>
</dbReference>
<dbReference type="Gene3D" id="3.30.70.80">
    <property type="entry name" value="Peptidase S8 propeptide/proteinase inhibitor I9"/>
    <property type="match status" value="1"/>
</dbReference>
<dbReference type="Gene3D" id="2.60.120.380">
    <property type="match status" value="2"/>
</dbReference>
<evidence type="ECO:0000256" key="6">
    <source>
        <dbReference type="RuleBase" id="RU003355"/>
    </source>
</evidence>
<dbReference type="SUPFAM" id="SSF52743">
    <property type="entry name" value="Subtilisin-like"/>
    <property type="match status" value="1"/>
</dbReference>
<dbReference type="Gene3D" id="3.40.50.200">
    <property type="entry name" value="Peptidase S8/S53 domain"/>
    <property type="match status" value="1"/>
</dbReference>
<evidence type="ECO:0000313" key="11">
    <source>
        <dbReference type="EMBL" id="GAA4344655.1"/>
    </source>
</evidence>
<dbReference type="Proteomes" id="UP001501294">
    <property type="component" value="Unassembled WGS sequence"/>
</dbReference>
<feature type="domain" description="Peptidase C-terminal archaeal/bacterial" evidence="9">
    <location>
        <begin position="428"/>
        <end position="494"/>
    </location>
</feature>
<evidence type="ECO:0000256" key="5">
    <source>
        <dbReference type="PROSITE-ProRule" id="PRU01240"/>
    </source>
</evidence>
<dbReference type="SUPFAM" id="SSF54897">
    <property type="entry name" value="Protease propeptides/inhibitors"/>
    <property type="match status" value="1"/>
</dbReference>
<dbReference type="InterPro" id="IPR010259">
    <property type="entry name" value="S8pro/Inhibitor_I9"/>
</dbReference>
<feature type="active site" description="Charge relay system" evidence="5">
    <location>
        <position position="341"/>
    </location>
</feature>
<protein>
    <submittedName>
        <fullName evidence="11">S8 family peptidase</fullName>
    </submittedName>
</protein>
<dbReference type="PANTHER" id="PTHR43806:SF11">
    <property type="entry name" value="CEREVISIN-RELATED"/>
    <property type="match status" value="1"/>
</dbReference>
<dbReference type="SUPFAM" id="SSF89260">
    <property type="entry name" value="Collagen-binding domain"/>
    <property type="match status" value="1"/>
</dbReference>
<evidence type="ECO:0000259" key="8">
    <source>
        <dbReference type="Pfam" id="PF00082"/>
    </source>
</evidence>
<dbReference type="InterPro" id="IPR036852">
    <property type="entry name" value="Peptidase_S8/S53_dom_sf"/>
</dbReference>
<keyword evidence="4 5" id="KW-0720">Serine protease</keyword>
<evidence type="ECO:0000313" key="12">
    <source>
        <dbReference type="Proteomes" id="UP001501294"/>
    </source>
</evidence>
<feature type="signal peptide" evidence="7">
    <location>
        <begin position="1"/>
        <end position="21"/>
    </location>
</feature>